<dbReference type="EMBL" id="WVIC01000020">
    <property type="protein sequence ID" value="NCJ07080.1"/>
    <property type="molecule type" value="Genomic_DNA"/>
</dbReference>
<feature type="transmembrane region" description="Helical" evidence="1">
    <location>
        <begin position="20"/>
        <end position="44"/>
    </location>
</feature>
<feature type="transmembrane region" description="Helical" evidence="1">
    <location>
        <begin position="132"/>
        <end position="155"/>
    </location>
</feature>
<proteinExistence type="predicted"/>
<sequence>MSTWLIWLLLYVFGPFRYTIPLNLFVFLFIAICIVSFCVGDSVASHLVSRRTNKSNALFSAIESLNDPLYFYKAKVRLSNFLIYIVFVGFLGGIFFIIVKLFFSGLDYSQGVSAARFQSQVTDFQGGASVSIIAYLSYVLFPFSIVAFLASFLTDSLSRKAKILSRLSFLIPVIVNVLTGGRGTILHTLLLALSLPLAGRKNRNIFNAYQLFLRKISNKLSLKKVFKILFVLMIIILFLYYWMYIYVDRRNLNANNDALVYLDYAKSTYGIYPGKLLENLMARGLISPELVLNMMQSFYYFTHGPLVFSKMIDSQVSVGPYFGQYQVPLLMTLSRIFLPDLSVSTQVILELKQAGTYGSFPSAWGSFFLDFGWIGALIEAFLLGCMCKIIYIFAVSKDQLGDKLFLLFVMTSIYISPAVPPLGISLNAFVFVAFLFTRNPLNKLNKKVSLFKDTVRA</sequence>
<evidence type="ECO:0008006" key="4">
    <source>
        <dbReference type="Google" id="ProtNLM"/>
    </source>
</evidence>
<name>A0A8K1ZXF3_9CYAN</name>
<dbReference type="AlphaFoldDB" id="A0A8K1ZXF3"/>
<evidence type="ECO:0000313" key="2">
    <source>
        <dbReference type="EMBL" id="NCJ07080.1"/>
    </source>
</evidence>
<organism evidence="2 3">
    <name type="scientific">Petrachloros mirabilis ULC683</name>
    <dbReference type="NCBI Taxonomy" id="2781853"/>
    <lineage>
        <taxon>Bacteria</taxon>
        <taxon>Bacillati</taxon>
        <taxon>Cyanobacteriota</taxon>
        <taxon>Cyanophyceae</taxon>
        <taxon>Synechococcales</taxon>
        <taxon>Petrachlorosaceae</taxon>
        <taxon>Petrachloros</taxon>
        <taxon>Petrachloros mirabilis</taxon>
    </lineage>
</organism>
<keyword evidence="1" id="KW-0472">Membrane</keyword>
<feature type="transmembrane region" description="Helical" evidence="1">
    <location>
        <begin position="414"/>
        <end position="437"/>
    </location>
</feature>
<protein>
    <recommendedName>
        <fullName evidence="4">Oligosaccharide repeat unit polymerase</fullName>
    </recommendedName>
</protein>
<feature type="transmembrane region" description="Helical" evidence="1">
    <location>
        <begin position="371"/>
        <end position="394"/>
    </location>
</feature>
<feature type="transmembrane region" description="Helical" evidence="1">
    <location>
        <begin position="228"/>
        <end position="247"/>
    </location>
</feature>
<keyword evidence="3" id="KW-1185">Reference proteome</keyword>
<keyword evidence="1" id="KW-0812">Transmembrane</keyword>
<evidence type="ECO:0000256" key="1">
    <source>
        <dbReference type="SAM" id="Phobius"/>
    </source>
</evidence>
<dbReference type="Proteomes" id="UP000607397">
    <property type="component" value="Unassembled WGS sequence"/>
</dbReference>
<feature type="transmembrane region" description="Helical" evidence="1">
    <location>
        <begin position="167"/>
        <end position="193"/>
    </location>
</feature>
<gene>
    <name evidence="2" type="ORF">GS597_11285</name>
</gene>
<reference evidence="2" key="1">
    <citation type="submission" date="2019-12" db="EMBL/GenBank/DDBJ databases">
        <title>High-Quality draft genome sequences of three cyanobacteria isolated from the limestone walls of the Old Cathedral of Coimbra.</title>
        <authorList>
            <person name="Tiago I."/>
            <person name="Soares F."/>
            <person name="Portugal A."/>
        </authorList>
    </citation>
    <scope>NUCLEOTIDE SEQUENCE [LARGE SCALE GENOMIC DNA]</scope>
    <source>
        <strain evidence="2">C</strain>
    </source>
</reference>
<accession>A0A8K1ZXF3</accession>
<evidence type="ECO:0000313" key="3">
    <source>
        <dbReference type="Proteomes" id="UP000607397"/>
    </source>
</evidence>
<keyword evidence="1" id="KW-1133">Transmembrane helix</keyword>
<feature type="transmembrane region" description="Helical" evidence="1">
    <location>
        <begin position="81"/>
        <end position="103"/>
    </location>
</feature>
<dbReference type="RefSeq" id="WP_161825555.1">
    <property type="nucleotide sequence ID" value="NZ_WVIC01000020.1"/>
</dbReference>
<comment type="caution">
    <text evidence="2">The sequence shown here is derived from an EMBL/GenBank/DDBJ whole genome shotgun (WGS) entry which is preliminary data.</text>
</comment>